<dbReference type="Proteomes" id="UP000216035">
    <property type="component" value="Unassembled WGS sequence"/>
</dbReference>
<dbReference type="NCBIfam" id="TIGR02453">
    <property type="entry name" value="TIGR02453 family protein"/>
    <property type="match status" value="1"/>
</dbReference>
<proteinExistence type="predicted"/>
<organism evidence="1 2">
    <name type="scientific">Flavobacterium aurantiibacter</name>
    <dbReference type="NCBI Taxonomy" id="2023067"/>
    <lineage>
        <taxon>Bacteria</taxon>
        <taxon>Pseudomonadati</taxon>
        <taxon>Bacteroidota</taxon>
        <taxon>Flavobacteriia</taxon>
        <taxon>Flavobacteriales</taxon>
        <taxon>Flavobacteriaceae</taxon>
        <taxon>Flavobacterium</taxon>
    </lineage>
</organism>
<evidence type="ECO:0000313" key="1">
    <source>
        <dbReference type="EMBL" id="OYQ38600.1"/>
    </source>
</evidence>
<sequence length="223" mass="26090">MIQQEAIAFLKDLAENNNRDWFQSKQDSYQKYRKHYLELAQELLSGVQEFDLGMADVEAKKVVFRINRDIRFSKDKSPYKTHMGFWISPAHANNPKAGYYLHVDPKGSFLAGGIYMPEAKDLKKIRTEIAFFYDDLQEILSEKKFKTAFDDLQRDEHTLKTAPKDFEKDHPAIKHLQLKSFIVQRDIPFDDLFKSNFISDVVANFKIIKPLNDFLNRAFDVAD</sequence>
<dbReference type="EMBL" id="NOXX01000226">
    <property type="protein sequence ID" value="OYQ38600.1"/>
    <property type="molecule type" value="Genomic_DNA"/>
</dbReference>
<accession>A0A255ZDC8</accession>
<dbReference type="AlphaFoldDB" id="A0A255ZDC8"/>
<name>A0A255ZDC8_9FLAO</name>
<dbReference type="Pfam" id="PF09365">
    <property type="entry name" value="DUF2461"/>
    <property type="match status" value="1"/>
</dbReference>
<keyword evidence="2" id="KW-1185">Reference proteome</keyword>
<dbReference type="RefSeq" id="WP_094487480.1">
    <property type="nucleotide sequence ID" value="NZ_NOXX01000226.1"/>
</dbReference>
<dbReference type="InterPro" id="IPR015996">
    <property type="entry name" value="UCP028451"/>
</dbReference>
<dbReference type="PIRSF" id="PIRSF028451">
    <property type="entry name" value="UCP028451"/>
    <property type="match status" value="1"/>
</dbReference>
<comment type="caution">
    <text evidence="1">The sequence shown here is derived from an EMBL/GenBank/DDBJ whole genome shotgun (WGS) entry which is preliminary data.</text>
</comment>
<dbReference type="PANTHER" id="PTHR36452">
    <property type="entry name" value="CHROMOSOME 12, WHOLE GENOME SHOTGUN SEQUENCE"/>
    <property type="match status" value="1"/>
</dbReference>
<evidence type="ECO:0000313" key="2">
    <source>
        <dbReference type="Proteomes" id="UP000216035"/>
    </source>
</evidence>
<dbReference type="PANTHER" id="PTHR36452:SF1">
    <property type="entry name" value="DUF2461 DOMAIN-CONTAINING PROTEIN"/>
    <property type="match status" value="1"/>
</dbReference>
<reference evidence="1 2" key="1">
    <citation type="submission" date="2017-07" db="EMBL/GenBank/DDBJ databases">
        <title>Flavobacterium cyanobacteriorum sp. nov., isolated from cyanobacterial aggregates in a eutrophic lake.</title>
        <authorList>
            <person name="Cai H."/>
        </authorList>
    </citation>
    <scope>NUCLEOTIDE SEQUENCE [LARGE SCALE GENOMIC DNA]</scope>
    <source>
        <strain evidence="1 2">TH167</strain>
    </source>
</reference>
<gene>
    <name evidence="1" type="ORF">CHX27_14520</name>
</gene>
<protein>
    <recommendedName>
        <fullName evidence="3">TIGR02453 family protein</fullName>
    </recommendedName>
</protein>
<dbReference type="OrthoDB" id="9794241at2"/>
<evidence type="ECO:0008006" key="3">
    <source>
        <dbReference type="Google" id="ProtNLM"/>
    </source>
</evidence>
<dbReference type="InterPro" id="IPR012808">
    <property type="entry name" value="CHP02453"/>
</dbReference>